<protein>
    <submittedName>
        <fullName evidence="1">Uncharacterized protein</fullName>
    </submittedName>
</protein>
<organism evidence="1 2">
    <name type="scientific">Rhizobium fredii</name>
    <name type="common">Sinorhizobium fredii</name>
    <dbReference type="NCBI Taxonomy" id="380"/>
    <lineage>
        <taxon>Bacteria</taxon>
        <taxon>Pseudomonadati</taxon>
        <taxon>Pseudomonadota</taxon>
        <taxon>Alphaproteobacteria</taxon>
        <taxon>Hyphomicrobiales</taxon>
        <taxon>Rhizobiaceae</taxon>
        <taxon>Sinorhizobium/Ensifer group</taxon>
        <taxon>Sinorhizobium</taxon>
    </lineage>
</organism>
<gene>
    <name evidence="1" type="ORF">NXT3_PC00164</name>
</gene>
<evidence type="ECO:0000313" key="1">
    <source>
        <dbReference type="EMBL" id="AUX79341.1"/>
    </source>
</evidence>
<dbReference type="Proteomes" id="UP000239340">
    <property type="component" value="Plasmid pSfreNXT3c"/>
</dbReference>
<proteinExistence type="predicted"/>
<reference evidence="1 2" key="1">
    <citation type="submission" date="2017-10" db="EMBL/GenBank/DDBJ databases">
        <title>Analysis of the genome sequences of Rhizobium populations associated to common bean (phaseolus vulgaris).</title>
        <authorList>
            <person name="Bustos P."/>
            <person name="Santamaria R.I."/>
            <person name="Miranda-Sanchez F."/>
            <person name="Perez-Carrascal O."/>
            <person name="Juarez S."/>
            <person name="Lozano L."/>
            <person name="Martinez-Flores I."/>
            <person name="Vinuesa P."/>
            <person name="Martinez-Romero E."/>
            <person name="Cevallos M.A."/>
            <person name="Romero D."/>
            <person name="Davila G."/>
            <person name="Gonzalez V."/>
        </authorList>
    </citation>
    <scope>NUCLEOTIDE SEQUENCE [LARGE SCALE GENOMIC DNA]</scope>
    <source>
        <strain evidence="1 2">NXT3</strain>
        <plasmid evidence="2">Plasmid psfrenxt3c</plasmid>
    </source>
</reference>
<sequence length="62" mass="6851">MQALTMGLPALDGGPVTNRWDSVLSQLAGERKLRLRNWLAFAFQSTPAGSICETMRWISVNS</sequence>
<geneLocation type="plasmid" evidence="2">
    <name>psfrenxt3c</name>
</geneLocation>
<accession>A0A2L0HCX0</accession>
<dbReference type="AlphaFoldDB" id="A0A2L0HCX0"/>
<dbReference type="EMBL" id="CP024310">
    <property type="protein sequence ID" value="AUX79341.1"/>
    <property type="molecule type" value="Genomic_DNA"/>
</dbReference>
<evidence type="ECO:0000313" key="2">
    <source>
        <dbReference type="Proteomes" id="UP000239340"/>
    </source>
</evidence>
<keyword evidence="1" id="KW-0614">Plasmid</keyword>
<name>A0A2L0HCX0_RHIFR</name>